<evidence type="ECO:0000313" key="5">
    <source>
        <dbReference type="Proteomes" id="UP000001744"/>
    </source>
</evidence>
<feature type="modified residue" description="Phosphohistidine" evidence="1">
    <location>
        <position position="65"/>
    </location>
</feature>
<proteinExistence type="predicted"/>
<dbReference type="SMART" id="SM00073">
    <property type="entry name" value="HPT"/>
    <property type="match status" value="1"/>
</dbReference>
<feature type="domain" description="HPt" evidence="2">
    <location>
        <begin position="26"/>
        <end position="128"/>
    </location>
</feature>
<keyword evidence="1" id="KW-0597">Phosphoprotein</keyword>
<keyword evidence="5" id="KW-1185">Reference proteome</keyword>
<dbReference type="Pfam" id="PF01627">
    <property type="entry name" value="Hpt"/>
    <property type="match status" value="1"/>
</dbReference>
<dbReference type="eggNOG" id="KOG4747">
    <property type="taxonomic scope" value="Eukaryota"/>
</dbReference>
<protein>
    <submittedName>
        <fullName evidence="3">Histidine-containing response regulator phosphotransferase Mpr1</fullName>
    </submittedName>
</protein>
<evidence type="ECO:0000313" key="3">
    <source>
        <dbReference type="EMBL" id="EQC53068.1"/>
    </source>
</evidence>
<dbReference type="Gene3D" id="1.20.120.160">
    <property type="entry name" value="HPT domain"/>
    <property type="match status" value="1"/>
</dbReference>
<dbReference type="RefSeq" id="XP_011048994.1">
    <property type="nucleotide sequence ID" value="XM_011050692.1"/>
</dbReference>
<organism evidence="3 5">
    <name type="scientific">Schizosaccharomyces japonicus (strain yFS275 / FY16936)</name>
    <name type="common">Fission yeast</name>
    <dbReference type="NCBI Taxonomy" id="402676"/>
    <lineage>
        <taxon>Eukaryota</taxon>
        <taxon>Fungi</taxon>
        <taxon>Dikarya</taxon>
        <taxon>Ascomycota</taxon>
        <taxon>Taphrinomycotina</taxon>
        <taxon>Schizosaccharomycetes</taxon>
        <taxon>Schizosaccharomycetales</taxon>
        <taxon>Schizosaccharomycetaceae</taxon>
        <taxon>Schizosaccharomyces</taxon>
    </lineage>
</organism>
<dbReference type="STRING" id="402676.T0TB60"/>
<dbReference type="PROSITE" id="PS50894">
    <property type="entry name" value="HPT"/>
    <property type="match status" value="1"/>
</dbReference>
<dbReference type="GeneID" id="22831149"/>
<dbReference type="CDD" id="cd00088">
    <property type="entry name" value="HPT"/>
    <property type="match status" value="1"/>
</dbReference>
<dbReference type="GO" id="GO:0009927">
    <property type="term" value="F:histidine phosphotransfer kinase activity"/>
    <property type="evidence" value="ECO:0007669"/>
    <property type="project" value="InterPro"/>
</dbReference>
<dbReference type="PANTHER" id="PTHR28242">
    <property type="entry name" value="PHOSPHORELAY INTERMEDIATE PROTEIN YPD1"/>
    <property type="match status" value="1"/>
</dbReference>
<dbReference type="VEuPathDB" id="FungiDB:SJAG_06592"/>
<dbReference type="Proteomes" id="UP000001744">
    <property type="component" value="Unassembled WGS sequence"/>
</dbReference>
<evidence type="ECO:0000313" key="4">
    <source>
        <dbReference type="JaponicusDB" id="SJAG_06592"/>
    </source>
</evidence>
<dbReference type="InterPro" id="IPR036641">
    <property type="entry name" value="HPT_dom_sf"/>
</dbReference>
<accession>T0TB60</accession>
<dbReference type="GO" id="GO:0000160">
    <property type="term" value="P:phosphorelay signal transduction system"/>
    <property type="evidence" value="ECO:0007669"/>
    <property type="project" value="InterPro"/>
</dbReference>
<dbReference type="OrthoDB" id="1673781at2759"/>
<evidence type="ECO:0000256" key="1">
    <source>
        <dbReference type="PROSITE-ProRule" id="PRU00110"/>
    </source>
</evidence>
<dbReference type="JaponicusDB" id="SJAG_06592">
    <property type="gene designation" value="mpr1"/>
</dbReference>
<dbReference type="AlphaFoldDB" id="T0TB60"/>
<sequence length="134" mass="15125">DKELEYIEMIDRTTFDQLLEMDDDDNHEFSKSIVSNYNEQATTTLDQLQEALDKRDLSSVSSLGHFLKGSSAALGLNRMKRACELIQRFGACKSSNGTDPLPDDNVAVDLLTKAMAVVRKVYADSEEYLRHVFD</sequence>
<gene>
    <name evidence="4" type="primary">mpr1</name>
    <name evidence="3" type="ORF">SJAG_06592</name>
</gene>
<dbReference type="PANTHER" id="PTHR28242:SF52">
    <property type="entry name" value="PHOSPHORELAY INTERMEDIATE PROTEIN YPD1"/>
    <property type="match status" value="1"/>
</dbReference>
<dbReference type="OMA" id="GACKSSN"/>
<name>T0TB60_SCHJY</name>
<dbReference type="HOGENOM" id="CLU_085158_2_1_1"/>
<evidence type="ECO:0000259" key="2">
    <source>
        <dbReference type="PROSITE" id="PS50894"/>
    </source>
</evidence>
<feature type="non-terminal residue" evidence="3">
    <location>
        <position position="1"/>
    </location>
</feature>
<dbReference type="GO" id="GO:0043424">
    <property type="term" value="F:protein histidine kinase binding"/>
    <property type="evidence" value="ECO:0007669"/>
    <property type="project" value="InterPro"/>
</dbReference>
<dbReference type="InterPro" id="IPR045871">
    <property type="entry name" value="AHP1-5/YPD1"/>
</dbReference>
<dbReference type="InterPro" id="IPR008207">
    <property type="entry name" value="Sig_transdc_His_kin_Hpt_dom"/>
</dbReference>
<dbReference type="EMBL" id="KE651166">
    <property type="protein sequence ID" value="EQC53068.1"/>
    <property type="molecule type" value="Genomic_DNA"/>
</dbReference>
<reference evidence="3 5" key="1">
    <citation type="journal article" date="2011" name="Science">
        <title>Comparative functional genomics of the fission yeasts.</title>
        <authorList>
            <person name="Rhind N."/>
            <person name="Chen Z."/>
            <person name="Yassour M."/>
            <person name="Thompson D.A."/>
            <person name="Haas B.J."/>
            <person name="Habib N."/>
            <person name="Wapinski I."/>
            <person name="Roy S."/>
            <person name="Lin M.F."/>
            <person name="Heiman D.I."/>
            <person name="Young S.K."/>
            <person name="Furuya K."/>
            <person name="Guo Y."/>
            <person name="Pidoux A."/>
            <person name="Chen H.M."/>
            <person name="Robbertse B."/>
            <person name="Goldberg J.M."/>
            <person name="Aoki K."/>
            <person name="Bayne E.H."/>
            <person name="Berlin A.M."/>
            <person name="Desjardins C.A."/>
            <person name="Dobbs E."/>
            <person name="Dukaj L."/>
            <person name="Fan L."/>
            <person name="FitzGerald M.G."/>
            <person name="French C."/>
            <person name="Gujja S."/>
            <person name="Hansen K."/>
            <person name="Keifenheim D."/>
            <person name="Levin J.Z."/>
            <person name="Mosher R.A."/>
            <person name="Mueller C.A."/>
            <person name="Pfiffner J."/>
            <person name="Priest M."/>
            <person name="Russ C."/>
            <person name="Smialowska A."/>
            <person name="Swoboda P."/>
            <person name="Sykes S.M."/>
            <person name="Vaughn M."/>
            <person name="Vengrova S."/>
            <person name="Yoder R."/>
            <person name="Zeng Q."/>
            <person name="Allshire R."/>
            <person name="Baulcombe D."/>
            <person name="Birren B.W."/>
            <person name="Brown W."/>
            <person name="Ekwall K."/>
            <person name="Kellis M."/>
            <person name="Leatherwood J."/>
            <person name="Levin H."/>
            <person name="Margalit H."/>
            <person name="Martienssen R."/>
            <person name="Nieduszynski C.A."/>
            <person name="Spatafora J.W."/>
            <person name="Friedman N."/>
            <person name="Dalgaard J.Z."/>
            <person name="Baumann P."/>
            <person name="Niki H."/>
            <person name="Regev A."/>
            <person name="Nusbaum C."/>
        </authorList>
    </citation>
    <scope>NUCLEOTIDE SEQUENCE [LARGE SCALE GENOMIC DNA]</scope>
    <source>
        <strain evidence="5">yFS275 / FY16936</strain>
    </source>
</reference>
<dbReference type="SUPFAM" id="SSF47226">
    <property type="entry name" value="Histidine-containing phosphotransfer domain, HPT domain"/>
    <property type="match status" value="1"/>
</dbReference>